<dbReference type="PANTHER" id="PTHR11638">
    <property type="entry name" value="ATP-DEPENDENT CLP PROTEASE"/>
    <property type="match status" value="1"/>
</dbReference>
<dbReference type="InterPro" id="IPR003959">
    <property type="entry name" value="ATPase_AAA_core"/>
</dbReference>
<dbReference type="InterPro" id="IPR050130">
    <property type="entry name" value="ClpA_ClpB"/>
</dbReference>
<dbReference type="SUPFAM" id="SSF52540">
    <property type="entry name" value="P-loop containing nucleoside triphosphate hydrolases"/>
    <property type="match status" value="1"/>
</dbReference>
<comment type="caution">
    <text evidence="5">The sequence shown here is derived from an EMBL/GenBank/DDBJ whole genome shotgun (WGS) entry which is preliminary data.</text>
</comment>
<evidence type="ECO:0000313" key="5">
    <source>
        <dbReference type="EMBL" id="KAF6158149.1"/>
    </source>
</evidence>
<evidence type="ECO:0000256" key="2">
    <source>
        <dbReference type="ARBA" id="ARBA00022741"/>
    </source>
</evidence>
<dbReference type="Proteomes" id="UP000541444">
    <property type="component" value="Unassembled WGS sequence"/>
</dbReference>
<dbReference type="Gene3D" id="3.40.50.300">
    <property type="entry name" value="P-loop containing nucleotide triphosphate hydrolases"/>
    <property type="match status" value="1"/>
</dbReference>
<sequence length="428" mass="47659">MISMLSLLGLAQEPSDVLLKPSDGYKMVLQDGQLPEDSVHDLARDLLKTLQSIKIMGKLGKDHNKEMLTTYAPISQRWQDRLCKNNPCLIGEPGVGKSDIAEGLAQCIVDKEVSSALQDTKLYSIDMARLIAGTHYRGDFEERLVKLIDEAKQSNGSVILFIDEVHTLVGAGKPSGKQDAANILKPALARVEIKFLLPQNFSTNRFLPDKAIDLIDEARSWVWFNHKKDSWGEPIVWESNIERIITISTGIPAEKVSSKNAEHHLKMEETLCKRVIGDTGPDDVSLIITHCGICYANATWAKNIPRNTIYLVVPRVGSMSTASKSSLQSPIASKSASGDHPVDQYMDLLKPSGVLVLNRISQRGWRAIFGSVAGGTKDMLEMLDFCAANNIHFEFEVIPIQYVNEALERMENRDLKYRFVIDIKNSLK</sequence>
<keyword evidence="1" id="KW-0677">Repeat</keyword>
<dbReference type="EMBL" id="JACGCM010001237">
    <property type="protein sequence ID" value="KAF6158149.1"/>
    <property type="molecule type" value="Genomic_DNA"/>
</dbReference>
<dbReference type="GO" id="GO:0005524">
    <property type="term" value="F:ATP binding"/>
    <property type="evidence" value="ECO:0007669"/>
    <property type="project" value="UniProtKB-KW"/>
</dbReference>
<dbReference type="Pfam" id="PF00004">
    <property type="entry name" value="AAA"/>
    <property type="match status" value="1"/>
</dbReference>
<dbReference type="GO" id="GO:0034605">
    <property type="term" value="P:cellular response to heat"/>
    <property type="evidence" value="ECO:0007669"/>
    <property type="project" value="TreeGrafter"/>
</dbReference>
<evidence type="ECO:0000313" key="6">
    <source>
        <dbReference type="Proteomes" id="UP000541444"/>
    </source>
</evidence>
<reference evidence="5 6" key="1">
    <citation type="journal article" date="2020" name="IScience">
        <title>Genome Sequencing of the Endangered Kingdonia uniflora (Circaeasteraceae, Ranunculales) Reveals Potential Mechanisms of Evolutionary Specialization.</title>
        <authorList>
            <person name="Sun Y."/>
            <person name="Deng T."/>
            <person name="Zhang A."/>
            <person name="Moore M.J."/>
            <person name="Landis J.B."/>
            <person name="Lin N."/>
            <person name="Zhang H."/>
            <person name="Zhang X."/>
            <person name="Huang J."/>
            <person name="Zhang X."/>
            <person name="Sun H."/>
            <person name="Wang H."/>
        </authorList>
    </citation>
    <scope>NUCLEOTIDE SEQUENCE [LARGE SCALE GENOMIC DNA]</scope>
    <source>
        <strain evidence="5">TB1705</strain>
        <tissue evidence="5">Leaf</tissue>
    </source>
</reference>
<organism evidence="5 6">
    <name type="scientific">Kingdonia uniflora</name>
    <dbReference type="NCBI Taxonomy" id="39325"/>
    <lineage>
        <taxon>Eukaryota</taxon>
        <taxon>Viridiplantae</taxon>
        <taxon>Streptophyta</taxon>
        <taxon>Embryophyta</taxon>
        <taxon>Tracheophyta</taxon>
        <taxon>Spermatophyta</taxon>
        <taxon>Magnoliopsida</taxon>
        <taxon>Ranunculales</taxon>
        <taxon>Circaeasteraceae</taxon>
        <taxon>Kingdonia</taxon>
    </lineage>
</organism>
<name>A0A7J7MT90_9MAGN</name>
<evidence type="ECO:0000256" key="1">
    <source>
        <dbReference type="ARBA" id="ARBA00022737"/>
    </source>
</evidence>
<dbReference type="CDD" id="cd00009">
    <property type="entry name" value="AAA"/>
    <property type="match status" value="1"/>
</dbReference>
<gene>
    <name evidence="5" type="ORF">GIB67_014943</name>
</gene>
<dbReference type="GO" id="GO:0016887">
    <property type="term" value="F:ATP hydrolysis activity"/>
    <property type="evidence" value="ECO:0007669"/>
    <property type="project" value="InterPro"/>
</dbReference>
<keyword evidence="2" id="KW-0547">Nucleotide-binding</keyword>
<dbReference type="SMART" id="SM00382">
    <property type="entry name" value="AAA"/>
    <property type="match status" value="1"/>
</dbReference>
<keyword evidence="6" id="KW-1185">Reference proteome</keyword>
<protein>
    <recommendedName>
        <fullName evidence="4">AAA+ ATPase domain-containing protein</fullName>
    </recommendedName>
</protein>
<dbReference type="AlphaFoldDB" id="A0A7J7MT90"/>
<evidence type="ECO:0000256" key="3">
    <source>
        <dbReference type="ARBA" id="ARBA00022840"/>
    </source>
</evidence>
<dbReference type="OrthoDB" id="47330at2759"/>
<dbReference type="GO" id="GO:0005737">
    <property type="term" value="C:cytoplasm"/>
    <property type="evidence" value="ECO:0007669"/>
    <property type="project" value="TreeGrafter"/>
</dbReference>
<dbReference type="InterPro" id="IPR041546">
    <property type="entry name" value="ClpA/ClpB_AAA_lid"/>
</dbReference>
<evidence type="ECO:0000259" key="4">
    <source>
        <dbReference type="SMART" id="SM00382"/>
    </source>
</evidence>
<accession>A0A7J7MT90</accession>
<keyword evidence="3" id="KW-0067">ATP-binding</keyword>
<dbReference type="InterPro" id="IPR027417">
    <property type="entry name" value="P-loop_NTPase"/>
</dbReference>
<dbReference type="PANTHER" id="PTHR11638:SF18">
    <property type="entry name" value="HEAT SHOCK PROTEIN 104"/>
    <property type="match status" value="1"/>
</dbReference>
<proteinExistence type="predicted"/>
<dbReference type="Gene3D" id="3.90.180.10">
    <property type="entry name" value="Medium-chain alcohol dehydrogenases, catalytic domain"/>
    <property type="match status" value="1"/>
</dbReference>
<feature type="domain" description="AAA+ ATPase" evidence="4">
    <location>
        <begin position="83"/>
        <end position="281"/>
    </location>
</feature>
<dbReference type="Gene3D" id="3.40.50.720">
    <property type="entry name" value="NAD(P)-binding Rossmann-like Domain"/>
    <property type="match status" value="1"/>
</dbReference>
<dbReference type="Pfam" id="PF17871">
    <property type="entry name" value="AAA_lid_9"/>
    <property type="match status" value="1"/>
</dbReference>
<dbReference type="InterPro" id="IPR003593">
    <property type="entry name" value="AAA+_ATPase"/>
</dbReference>